<gene>
    <name evidence="1" type="ORF">MELIAE_LOCUS5040</name>
</gene>
<dbReference type="GO" id="GO:0005634">
    <property type="term" value="C:nucleus"/>
    <property type="evidence" value="ECO:0007669"/>
    <property type="project" value="InterPro"/>
</dbReference>
<evidence type="ECO:0000313" key="1">
    <source>
        <dbReference type="EMBL" id="CAH0552912.1"/>
    </source>
</evidence>
<dbReference type="EMBL" id="OV121134">
    <property type="protein sequence ID" value="CAH0552912.1"/>
    <property type="molecule type" value="Genomic_DNA"/>
</dbReference>
<dbReference type="AlphaFoldDB" id="A0A9P0B0K4"/>
<dbReference type="GO" id="GO:0006357">
    <property type="term" value="P:regulation of transcription by RNA polymerase II"/>
    <property type="evidence" value="ECO:0007669"/>
    <property type="project" value="InterPro"/>
</dbReference>
<dbReference type="InterPro" id="IPR033375">
    <property type="entry name" value="Cggbp1"/>
</dbReference>
<name>A0A9P0B0K4_BRAAE</name>
<accession>A0A9P0B0K4</accession>
<dbReference type="GO" id="GO:0003690">
    <property type="term" value="F:double-stranded DNA binding"/>
    <property type="evidence" value="ECO:0007669"/>
    <property type="project" value="InterPro"/>
</dbReference>
<evidence type="ECO:0000313" key="2">
    <source>
        <dbReference type="Proteomes" id="UP001154078"/>
    </source>
</evidence>
<dbReference type="OrthoDB" id="6769010at2759"/>
<sequence>MCIIKTTKTMFDNNHGCRKNIGSNSEFFEDICRSFVAANIPLNKLQHPKLKETLEKYTKLSIPDESTVRKNYLPKVYLETVKKIQREIGDNYIWVAIDETTDSAGRYVANVIVGSLMDKPSPAYTHCLQKTNSASIAKTFNDAMIFLWPTGRRRVKINVQQDDTLNMLSAWCIHRVAETIRSLYPTVNTIISNEKKVFVKAPSRVAHFKEMEPDLQLPPQPILTRWGTWLNAACYYANNFEKIREILESLDEDDAASIVDA</sequence>
<protein>
    <recommendedName>
        <fullName evidence="3">DUF659 domain-containing protein</fullName>
    </recommendedName>
</protein>
<reference evidence="1" key="1">
    <citation type="submission" date="2021-12" db="EMBL/GenBank/DDBJ databases">
        <authorList>
            <person name="King R."/>
        </authorList>
    </citation>
    <scope>NUCLEOTIDE SEQUENCE</scope>
</reference>
<evidence type="ECO:0008006" key="3">
    <source>
        <dbReference type="Google" id="ProtNLM"/>
    </source>
</evidence>
<keyword evidence="2" id="KW-1185">Reference proteome</keyword>
<organism evidence="1 2">
    <name type="scientific">Brassicogethes aeneus</name>
    <name type="common">Rape pollen beetle</name>
    <name type="synonym">Meligethes aeneus</name>
    <dbReference type="NCBI Taxonomy" id="1431903"/>
    <lineage>
        <taxon>Eukaryota</taxon>
        <taxon>Metazoa</taxon>
        <taxon>Ecdysozoa</taxon>
        <taxon>Arthropoda</taxon>
        <taxon>Hexapoda</taxon>
        <taxon>Insecta</taxon>
        <taxon>Pterygota</taxon>
        <taxon>Neoptera</taxon>
        <taxon>Endopterygota</taxon>
        <taxon>Coleoptera</taxon>
        <taxon>Polyphaga</taxon>
        <taxon>Cucujiformia</taxon>
        <taxon>Nitidulidae</taxon>
        <taxon>Meligethinae</taxon>
        <taxon>Brassicogethes</taxon>
    </lineage>
</organism>
<dbReference type="Proteomes" id="UP001154078">
    <property type="component" value="Chromosome 3"/>
</dbReference>
<dbReference type="PANTHER" id="PTHR32344">
    <property type="entry name" value="U1-TYPE DOMAIN-CONTAINING PROTEIN"/>
    <property type="match status" value="1"/>
</dbReference>
<proteinExistence type="predicted"/>
<dbReference type="PANTHER" id="PTHR32344:SF1">
    <property type="entry name" value="U1-TYPE DOMAIN-CONTAINING PROTEIN"/>
    <property type="match status" value="1"/>
</dbReference>